<dbReference type="STRING" id="64144.ENSATEP00000019133"/>
<accession>A0A3Q1IN78</accession>
<organism evidence="1 2">
    <name type="scientific">Anabas testudineus</name>
    <name type="common">Climbing perch</name>
    <name type="synonym">Anthias testudineus</name>
    <dbReference type="NCBI Taxonomy" id="64144"/>
    <lineage>
        <taxon>Eukaryota</taxon>
        <taxon>Metazoa</taxon>
        <taxon>Chordata</taxon>
        <taxon>Craniata</taxon>
        <taxon>Vertebrata</taxon>
        <taxon>Euteleostomi</taxon>
        <taxon>Actinopterygii</taxon>
        <taxon>Neopterygii</taxon>
        <taxon>Teleostei</taxon>
        <taxon>Neoteleostei</taxon>
        <taxon>Acanthomorphata</taxon>
        <taxon>Anabantaria</taxon>
        <taxon>Anabantiformes</taxon>
        <taxon>Anabantoidei</taxon>
        <taxon>Anabantidae</taxon>
        <taxon>Anabas</taxon>
    </lineage>
</organism>
<protein>
    <recommendedName>
        <fullName evidence="3">SWIM-type zinc finger 7 associated protein 1</fullName>
    </recommendedName>
</protein>
<evidence type="ECO:0000313" key="1">
    <source>
        <dbReference type="Ensembl" id="ENSATEP00000019133.3"/>
    </source>
</evidence>
<dbReference type="InParanoid" id="A0A3Q1IN78"/>
<dbReference type="Proteomes" id="UP000265040">
    <property type="component" value="Chromosome 8"/>
</dbReference>
<dbReference type="AlphaFoldDB" id="A0A3Q1IN78"/>
<evidence type="ECO:0008006" key="3">
    <source>
        <dbReference type="Google" id="ProtNLM"/>
    </source>
</evidence>
<dbReference type="PANTHER" id="PTHR28653">
    <property type="match status" value="1"/>
</dbReference>
<gene>
    <name evidence="1" type="primary">SWSAP1</name>
</gene>
<name>A0A3Q1IN78_ANATE</name>
<dbReference type="Ensembl" id="ENSATET00000019450.3">
    <property type="protein sequence ID" value="ENSATEP00000019133.3"/>
    <property type="gene ID" value="ENSATEG00000013319.3"/>
</dbReference>
<dbReference type="GO" id="GO:0097196">
    <property type="term" value="C:Shu complex"/>
    <property type="evidence" value="ECO:0007669"/>
    <property type="project" value="TreeGrafter"/>
</dbReference>
<evidence type="ECO:0000313" key="2">
    <source>
        <dbReference type="Proteomes" id="UP000265040"/>
    </source>
</evidence>
<reference evidence="1" key="2">
    <citation type="submission" date="2025-08" db="UniProtKB">
        <authorList>
            <consortium name="Ensembl"/>
        </authorList>
    </citation>
    <scope>IDENTIFICATION</scope>
</reference>
<dbReference type="GO" id="GO:0003697">
    <property type="term" value="F:single-stranded DNA binding"/>
    <property type="evidence" value="ECO:0007669"/>
    <property type="project" value="TreeGrafter"/>
</dbReference>
<dbReference type="PANTHER" id="PTHR28653:SF1">
    <property type="entry name" value="ATPASE SWSAP1"/>
    <property type="match status" value="1"/>
</dbReference>
<proteinExistence type="predicted"/>
<dbReference type="GeneTree" id="ENSGT00940000167287"/>
<dbReference type="FunCoup" id="A0A3Q1IN78">
    <property type="interactions" value="363"/>
</dbReference>
<keyword evidence="2" id="KW-1185">Reference proteome</keyword>
<sequence length="252" mass="27383">MAEFLTLVFRTFMSESGLKKTTTPGPPPPTAAGSTLLVGHRGTSRSVLLLAAVTAASELGTRLCRPDNSTHLNYFLCLQKIVFSYPRTVEELLQQVARLHESTNTTPPALIVVDGLEDFLCAPGRHPGEQSRAAHLSALLCDTATFFTQVLKQRSSSSAPCRILASFYSDTDPGQADGEASATDAMLNVLDRYFQVRCTLDQDRGYEAAAAGLQELWHVYLSGRGVTDDKLGGSQEWQLLVFPNGSVEFKLV</sequence>
<reference evidence="1" key="3">
    <citation type="submission" date="2025-09" db="UniProtKB">
        <authorList>
            <consortium name="Ensembl"/>
        </authorList>
    </citation>
    <scope>IDENTIFICATION</scope>
</reference>
<dbReference type="GO" id="GO:0000724">
    <property type="term" value="P:double-strand break repair via homologous recombination"/>
    <property type="evidence" value="ECO:0007669"/>
    <property type="project" value="TreeGrafter"/>
</dbReference>
<reference evidence="1" key="1">
    <citation type="submission" date="2021-04" db="EMBL/GenBank/DDBJ databases">
        <authorList>
            <consortium name="Wellcome Sanger Institute Data Sharing"/>
        </authorList>
    </citation>
    <scope>NUCLEOTIDE SEQUENCE [LARGE SCALE GENOMIC DNA]</scope>
</reference>